<proteinExistence type="predicted"/>
<dbReference type="OrthoDB" id="5144372at2"/>
<organism evidence="1 2">
    <name type="scientific">Serinibacter salmoneus</name>
    <dbReference type="NCBI Taxonomy" id="556530"/>
    <lineage>
        <taxon>Bacteria</taxon>
        <taxon>Bacillati</taxon>
        <taxon>Actinomycetota</taxon>
        <taxon>Actinomycetes</taxon>
        <taxon>Micrococcales</taxon>
        <taxon>Beutenbergiaceae</taxon>
        <taxon>Serinibacter</taxon>
    </lineage>
</organism>
<dbReference type="AlphaFoldDB" id="A0A2A9CZE4"/>
<reference evidence="1 2" key="1">
    <citation type="submission" date="2017-10" db="EMBL/GenBank/DDBJ databases">
        <title>Sequencing the genomes of 1000 actinobacteria strains.</title>
        <authorList>
            <person name="Klenk H.-P."/>
        </authorList>
    </citation>
    <scope>NUCLEOTIDE SEQUENCE [LARGE SCALE GENOMIC DNA]</scope>
    <source>
        <strain evidence="1 2">DSM 21801</strain>
    </source>
</reference>
<keyword evidence="2" id="KW-1185">Reference proteome</keyword>
<comment type="caution">
    <text evidence="1">The sequence shown here is derived from an EMBL/GenBank/DDBJ whole genome shotgun (WGS) entry which is preliminary data.</text>
</comment>
<sequence>MTDLPRSVALALLWPRLVAGSRPALSLLTGDDEPHRLQDAPLPVALADLGVHEVWAVLPSAGDPQGLPPAASAAGIEAGEAVVARTASGTCVLVPEVTPFGSALEPGWIVTWQAFQGPPAPPAGVALSEVRRELLEAMHDVIEELTRLDVASEDPEVREALLDLRAEPDRATTQVLQSLEAPAAEVLLQALRLETVVALALAGEGAALSASEAAARSGALVRLRGAARAAVAVASRHGTCSSRR</sequence>
<name>A0A2A9CZE4_9MICO</name>
<protein>
    <submittedName>
        <fullName evidence="1">Uncharacterized protein</fullName>
    </submittedName>
</protein>
<evidence type="ECO:0000313" key="2">
    <source>
        <dbReference type="Proteomes" id="UP000224915"/>
    </source>
</evidence>
<dbReference type="EMBL" id="PDJD01000001">
    <property type="protein sequence ID" value="PFG19807.1"/>
    <property type="molecule type" value="Genomic_DNA"/>
</dbReference>
<gene>
    <name evidence="1" type="ORF">ATL40_1378</name>
</gene>
<accession>A0A2A9CZE4</accession>
<dbReference type="Proteomes" id="UP000224915">
    <property type="component" value="Unassembled WGS sequence"/>
</dbReference>
<evidence type="ECO:0000313" key="1">
    <source>
        <dbReference type="EMBL" id="PFG19807.1"/>
    </source>
</evidence>
<dbReference type="RefSeq" id="WP_098468873.1">
    <property type="nucleotide sequence ID" value="NZ_PDJD01000001.1"/>
</dbReference>